<dbReference type="RefSeq" id="WP_166395512.1">
    <property type="nucleotide sequence ID" value="NZ_CP045121.1"/>
</dbReference>
<dbReference type="AlphaFoldDB" id="A0A6G8PUX2"/>
<accession>A0A6G8PUX2</accession>
<evidence type="ECO:0000313" key="2">
    <source>
        <dbReference type="Proteomes" id="UP000502706"/>
    </source>
</evidence>
<sequence length="64" mass="6880">MPRTPKREKRRANLNCNNCGHQFVAPAWHAEIVLSDVPGPVGWVPEADTGATSPNCGSRAVGVR</sequence>
<dbReference type="EMBL" id="CP045121">
    <property type="protein sequence ID" value="QIN77835.1"/>
    <property type="molecule type" value="Genomic_DNA"/>
</dbReference>
<evidence type="ECO:0000313" key="1">
    <source>
        <dbReference type="EMBL" id="QIN77835.1"/>
    </source>
</evidence>
<dbReference type="Proteomes" id="UP000502706">
    <property type="component" value="Chromosome"/>
</dbReference>
<gene>
    <name evidence="1" type="ORF">GBA65_04090</name>
</gene>
<dbReference type="KEGG" id="rmar:GBA65_04090"/>
<name>A0A6G8PUX2_9ACTN</name>
<organism evidence="1 2">
    <name type="scientific">Rubrobacter marinus</name>
    <dbReference type="NCBI Taxonomy" id="2653852"/>
    <lineage>
        <taxon>Bacteria</taxon>
        <taxon>Bacillati</taxon>
        <taxon>Actinomycetota</taxon>
        <taxon>Rubrobacteria</taxon>
        <taxon>Rubrobacterales</taxon>
        <taxon>Rubrobacteraceae</taxon>
        <taxon>Rubrobacter</taxon>
    </lineage>
</organism>
<protein>
    <submittedName>
        <fullName evidence="1">Uncharacterized protein</fullName>
    </submittedName>
</protein>
<keyword evidence="2" id="KW-1185">Reference proteome</keyword>
<reference evidence="1 2" key="1">
    <citation type="submission" date="2019-10" db="EMBL/GenBank/DDBJ databases">
        <title>Rubrobacter sp nov SCSIO 52915 isolated from a deep-sea sediment in the South China Sea.</title>
        <authorList>
            <person name="Chen R.W."/>
        </authorList>
    </citation>
    <scope>NUCLEOTIDE SEQUENCE [LARGE SCALE GENOMIC DNA]</scope>
    <source>
        <strain evidence="1 2">SCSIO 52915</strain>
    </source>
</reference>
<proteinExistence type="predicted"/>